<evidence type="ECO:0000313" key="5">
    <source>
        <dbReference type="EMBL" id="GED71065.1"/>
    </source>
</evidence>
<dbReference type="STRING" id="54915.ADS79_08015"/>
<comment type="caution">
    <text evidence="6">The sequence shown here is derived from an EMBL/GenBank/DDBJ whole genome shotgun (WGS) entry which is preliminary data.</text>
</comment>
<dbReference type="SUPFAM" id="SSF51445">
    <property type="entry name" value="(Trans)glycosidases"/>
    <property type="match status" value="1"/>
</dbReference>
<evidence type="ECO:0000256" key="3">
    <source>
        <dbReference type="PROSITE-ProRule" id="PRU01353"/>
    </source>
</evidence>
<protein>
    <submittedName>
        <fullName evidence="6">Beta-N-acetylglucosaminidase</fullName>
    </submittedName>
</protein>
<keyword evidence="2 3" id="KW-0326">Glycosidase</keyword>
<sequence>MSELACFAIRGVIEGFYGTPWTHAERLDMIDFLQRYEYNTYFYSPKDDLYVRERWMKPHPQSSLVQIEELIARASKGSIHFVYCLSPGLSMEYSSAEHLEHLLKKYSEMYQRGVRHFGLFFDDIPMHLLHDADMNGFEHLADAHVQVTLRVWERMNSWPEQVKLVVCPTQYNGIGKEPYVIHLGRHLPQEIDLFWTGRFVCSPYLTDGDAIRFQEFTGHKPLYWDNYPVNDLAMANELHIGPLRHRDPDLWNHSAGYVANAMSRPECSKIPLITTAAYLRDPIGYDPEAAWELAVKDIVGKEDAEAFLSFADNVQGSFLCEMESPRLLEAFLTFRFQFLQGDRQKAVQELTLLFHEMEQNAHQLLGGMKNQKLAQEARSWIEKYRHWAKVGQSAVALIENGTSGRIPQAAFHLLKLKQWLKRTERLPEKVCGQVMKLFVDAVMLEVKKTT</sequence>
<dbReference type="Proteomes" id="UP000319578">
    <property type="component" value="Unassembled WGS sequence"/>
</dbReference>
<evidence type="ECO:0000256" key="2">
    <source>
        <dbReference type="ARBA" id="ARBA00023295"/>
    </source>
</evidence>
<evidence type="ECO:0000313" key="7">
    <source>
        <dbReference type="Proteomes" id="UP000036834"/>
    </source>
</evidence>
<dbReference type="Gene3D" id="3.20.20.80">
    <property type="entry name" value="Glycosidases"/>
    <property type="match status" value="1"/>
</dbReference>
<dbReference type="GO" id="GO:1901135">
    <property type="term" value="P:carbohydrate derivative metabolic process"/>
    <property type="evidence" value="ECO:0007669"/>
    <property type="project" value="UniProtKB-ARBA"/>
</dbReference>
<name>A0A0K9YYV2_9BACL</name>
<dbReference type="EMBL" id="LGIQ01000005">
    <property type="protein sequence ID" value="KNB73864.1"/>
    <property type="molecule type" value="Genomic_DNA"/>
</dbReference>
<organism evidence="6 7">
    <name type="scientific">Brevibacillus reuszeri</name>
    <dbReference type="NCBI Taxonomy" id="54915"/>
    <lineage>
        <taxon>Bacteria</taxon>
        <taxon>Bacillati</taxon>
        <taxon>Bacillota</taxon>
        <taxon>Bacilli</taxon>
        <taxon>Bacillales</taxon>
        <taxon>Paenibacillaceae</taxon>
        <taxon>Brevibacillus</taxon>
    </lineage>
</organism>
<evidence type="ECO:0000259" key="4">
    <source>
        <dbReference type="PROSITE" id="PS52009"/>
    </source>
</evidence>
<dbReference type="SUPFAM" id="SSF140657">
    <property type="entry name" value="Hyaluronidase post-catalytic domain-like"/>
    <property type="match status" value="1"/>
</dbReference>
<keyword evidence="8" id="KW-1185">Reference proteome</keyword>
<dbReference type="InterPro" id="IPR011496">
    <property type="entry name" value="O-GlcNAcase_cat"/>
</dbReference>
<dbReference type="PROSITE" id="PS52009">
    <property type="entry name" value="GH84"/>
    <property type="match status" value="1"/>
</dbReference>
<dbReference type="OrthoDB" id="9760892at2"/>
<dbReference type="PANTHER" id="PTHR13170">
    <property type="entry name" value="O-GLCNACASE"/>
    <property type="match status" value="1"/>
</dbReference>
<dbReference type="Gene3D" id="1.20.58.460">
    <property type="entry name" value="Hyaluronidase post-catalytic domain-like"/>
    <property type="match status" value="1"/>
</dbReference>
<dbReference type="RefSeq" id="WP_049737875.1">
    <property type="nucleotide sequence ID" value="NZ_BJON01000019.1"/>
</dbReference>
<dbReference type="PANTHER" id="PTHR13170:SF16">
    <property type="entry name" value="PROTEIN O-GLCNACASE"/>
    <property type="match status" value="1"/>
</dbReference>
<dbReference type="EMBL" id="BJON01000019">
    <property type="protein sequence ID" value="GED71065.1"/>
    <property type="molecule type" value="Genomic_DNA"/>
</dbReference>
<evidence type="ECO:0000256" key="1">
    <source>
        <dbReference type="ARBA" id="ARBA00022801"/>
    </source>
</evidence>
<accession>A0A0K9YYV2</accession>
<dbReference type="InterPro" id="IPR017853">
    <property type="entry name" value="GH"/>
</dbReference>
<reference evidence="7" key="1">
    <citation type="submission" date="2015-07" db="EMBL/GenBank/DDBJ databases">
        <title>Genome sequencing project for genomic taxonomy and phylogenomics of Bacillus-like bacteria.</title>
        <authorList>
            <person name="Liu B."/>
            <person name="Wang J."/>
            <person name="Zhu Y."/>
            <person name="Liu G."/>
            <person name="Chen Q."/>
            <person name="Chen Z."/>
            <person name="Lan J."/>
            <person name="Che J."/>
            <person name="Ge C."/>
            <person name="Shi H."/>
            <person name="Pan Z."/>
            <person name="Liu X."/>
        </authorList>
    </citation>
    <scope>NUCLEOTIDE SEQUENCE [LARGE SCALE GENOMIC DNA]</scope>
    <source>
        <strain evidence="7">DSM 9887</strain>
    </source>
</reference>
<reference evidence="5 8" key="3">
    <citation type="submission" date="2019-06" db="EMBL/GenBank/DDBJ databases">
        <title>Whole genome shotgun sequence of Brevibacillus reuszeri NBRC 15719.</title>
        <authorList>
            <person name="Hosoyama A."/>
            <person name="Uohara A."/>
            <person name="Ohji S."/>
            <person name="Ichikawa N."/>
        </authorList>
    </citation>
    <scope>NUCLEOTIDE SEQUENCE [LARGE SCALE GENOMIC DNA]</scope>
    <source>
        <strain evidence="5 8">NBRC 15719</strain>
    </source>
</reference>
<comment type="similarity">
    <text evidence="3">Belongs to the glycosyl hydrolase 84 family.</text>
</comment>
<dbReference type="AlphaFoldDB" id="A0A0K9YYV2"/>
<gene>
    <name evidence="6" type="ORF">ADS79_08015</name>
    <name evidence="5" type="ORF">BRE01_47670</name>
</gene>
<evidence type="ECO:0000313" key="6">
    <source>
        <dbReference type="EMBL" id="KNB73864.1"/>
    </source>
</evidence>
<keyword evidence="1 3" id="KW-0378">Hydrolase</keyword>
<feature type="active site" description="Proton donor" evidence="3">
    <location>
        <position position="123"/>
    </location>
</feature>
<dbReference type="GO" id="GO:0015929">
    <property type="term" value="F:hexosaminidase activity"/>
    <property type="evidence" value="ECO:0007669"/>
    <property type="project" value="UniProtKB-ARBA"/>
</dbReference>
<dbReference type="PATRIC" id="fig|54915.3.peg.7045"/>
<evidence type="ECO:0000313" key="8">
    <source>
        <dbReference type="Proteomes" id="UP000319578"/>
    </source>
</evidence>
<dbReference type="InterPro" id="IPR049019">
    <property type="entry name" value="NagJ-like_helical"/>
</dbReference>
<dbReference type="InterPro" id="IPR051822">
    <property type="entry name" value="Glycosyl_Hydrolase_84"/>
</dbReference>
<reference evidence="6" key="2">
    <citation type="submission" date="2015-07" db="EMBL/GenBank/DDBJ databases">
        <title>MeaNS - Measles Nucleotide Surveillance Program.</title>
        <authorList>
            <person name="Tran T."/>
            <person name="Druce J."/>
        </authorList>
    </citation>
    <scope>NUCLEOTIDE SEQUENCE</scope>
    <source>
        <strain evidence="6">DSM 9887</strain>
    </source>
</reference>
<proteinExistence type="inferred from homology"/>
<dbReference type="Pfam" id="PF07555">
    <property type="entry name" value="NAGidase"/>
    <property type="match status" value="1"/>
</dbReference>
<feature type="domain" description="GH84" evidence="4">
    <location>
        <begin position="8"/>
        <end position="283"/>
    </location>
</feature>
<dbReference type="Pfam" id="PF21774">
    <property type="entry name" value="NagJ_C"/>
    <property type="match status" value="1"/>
</dbReference>
<dbReference type="Proteomes" id="UP000036834">
    <property type="component" value="Unassembled WGS sequence"/>
</dbReference>